<dbReference type="AlphaFoldDB" id="A0A291BBY1"/>
<keyword evidence="2" id="KW-1185">Reference proteome</keyword>
<name>A0A291BBY1_9GAMM</name>
<protein>
    <submittedName>
        <fullName evidence="1">Uncharacterized protein</fullName>
    </submittedName>
</protein>
<dbReference type="EMBL" id="CP020663">
    <property type="protein sequence ID" value="ATF10510.1"/>
    <property type="molecule type" value="Genomic_DNA"/>
</dbReference>
<organism evidence="1 2">
    <name type="scientific">Candidatus Enterovibrio altilux</name>
    <dbReference type="NCBI Taxonomy" id="1927128"/>
    <lineage>
        <taxon>Bacteria</taxon>
        <taxon>Pseudomonadati</taxon>
        <taxon>Pseudomonadota</taxon>
        <taxon>Gammaproteobacteria</taxon>
        <taxon>Vibrionales</taxon>
        <taxon>Vibrionaceae</taxon>
        <taxon>Enterovibrio</taxon>
    </lineage>
</organism>
<gene>
    <name evidence="1" type="ORF">BTN50_2102</name>
</gene>
<evidence type="ECO:0000313" key="2">
    <source>
        <dbReference type="Proteomes" id="UP000218160"/>
    </source>
</evidence>
<sequence length="45" mass="5391">MPYPHYACIYKRIKTVNVTLKRRTQEPFSTSPLMLREFKIYGKGK</sequence>
<reference evidence="2" key="1">
    <citation type="submission" date="2017-04" db="EMBL/GenBank/DDBJ databases">
        <title>Genome evolution of the luminous symbionts of deep sea anglerfish.</title>
        <authorList>
            <person name="Hendry T.A."/>
        </authorList>
    </citation>
    <scope>NUCLEOTIDE SEQUENCE [LARGE SCALE GENOMIC DNA]</scope>
</reference>
<proteinExistence type="predicted"/>
<evidence type="ECO:0000313" key="1">
    <source>
        <dbReference type="EMBL" id="ATF10510.1"/>
    </source>
</evidence>
<accession>A0A291BBY1</accession>
<dbReference type="KEGG" id="elux:BTN50_2102"/>
<dbReference type="Proteomes" id="UP000218160">
    <property type="component" value="Chromosome 2"/>
</dbReference>